<organism evidence="2">
    <name type="scientific">uncultured Actinomycetospora sp</name>
    <dbReference type="NCBI Taxonomy" id="1135996"/>
    <lineage>
        <taxon>Bacteria</taxon>
        <taxon>Bacillati</taxon>
        <taxon>Actinomycetota</taxon>
        <taxon>Actinomycetes</taxon>
        <taxon>Pseudonocardiales</taxon>
        <taxon>Pseudonocardiaceae</taxon>
        <taxon>Actinomycetospora</taxon>
        <taxon>environmental samples</taxon>
    </lineage>
</organism>
<name>A0A6J4HJD4_9PSEU</name>
<feature type="region of interest" description="Disordered" evidence="1">
    <location>
        <begin position="45"/>
        <end position="73"/>
    </location>
</feature>
<dbReference type="AlphaFoldDB" id="A0A6J4HJD4"/>
<feature type="region of interest" description="Disordered" evidence="1">
    <location>
        <begin position="1"/>
        <end position="22"/>
    </location>
</feature>
<evidence type="ECO:0000313" key="2">
    <source>
        <dbReference type="EMBL" id="CAA9225460.1"/>
    </source>
</evidence>
<protein>
    <submittedName>
        <fullName evidence="2">Uncharacterized protein</fullName>
    </submittedName>
</protein>
<dbReference type="EMBL" id="CADCTH010000105">
    <property type="protein sequence ID" value="CAA9225460.1"/>
    <property type="molecule type" value="Genomic_DNA"/>
</dbReference>
<proteinExistence type="predicted"/>
<evidence type="ECO:0000256" key="1">
    <source>
        <dbReference type="SAM" id="MobiDB-lite"/>
    </source>
</evidence>
<gene>
    <name evidence="2" type="ORF">AVDCRST_MAG54-764</name>
</gene>
<sequence>MSAHEGDQPEEQADGAELAGAVEEALKPEVWRTLAPQFQRLTMQHDEIRAPRERQDEILDELRWKDPRDQRPE</sequence>
<reference evidence="2" key="1">
    <citation type="submission" date="2020-02" db="EMBL/GenBank/DDBJ databases">
        <authorList>
            <person name="Meier V. D."/>
        </authorList>
    </citation>
    <scope>NUCLEOTIDE SEQUENCE</scope>
    <source>
        <strain evidence="2">AVDCRST_MAG54</strain>
    </source>
</reference>
<accession>A0A6J4HJD4</accession>